<dbReference type="Proteomes" id="UP000034588">
    <property type="component" value="Unassembled WGS sequence"/>
</dbReference>
<evidence type="ECO:0000313" key="2">
    <source>
        <dbReference type="Proteomes" id="UP000034588"/>
    </source>
</evidence>
<accession>A0A0G1YWM1</accession>
<proteinExistence type="predicted"/>
<comment type="caution">
    <text evidence="1">The sequence shown here is derived from an EMBL/GenBank/DDBJ whole genome shotgun (WGS) entry which is preliminary data.</text>
</comment>
<sequence length="363" mass="40734">MELSKMPFVPEKFLMVESLDELKDHAALFSSQACETVAGSSIGLTDDGLISVGSDQFHITRTGFMGLCSTLRIPNPFARRIPFDLLQFNVQRLSRQQQELSIFRVTSNGHLSNICKPRIAEGALPVVQTIDMLVEKCQLRLSRAEISEVGAVLDFLHPDSPNIEHPKVGDITDFGWRILISECGAYRTVGKFMATVLRCTNGLVAPRYFGTIKARLRGKPESRINNLGVQLLEEQPKVDRFVHNYNYIADHPEMVPPNVETSRLWMGLRKILGDPDLADEVLGLSEDNRKELRQRAKAERLALSINLNTESADFAPVMSESWWSVLNRVTSTANKLSGIDRRKTQELAGKLLYQVTKSLEIVL</sequence>
<reference evidence="1 2" key="1">
    <citation type="journal article" date="2015" name="Nature">
        <title>rRNA introns, odd ribosomes, and small enigmatic genomes across a large radiation of phyla.</title>
        <authorList>
            <person name="Brown C.T."/>
            <person name="Hug L.A."/>
            <person name="Thomas B.C."/>
            <person name="Sharon I."/>
            <person name="Castelle C.J."/>
            <person name="Singh A."/>
            <person name="Wilkins M.J."/>
            <person name="Williams K.H."/>
            <person name="Banfield J.F."/>
        </authorList>
    </citation>
    <scope>NUCLEOTIDE SEQUENCE [LARGE SCALE GENOMIC DNA]</scope>
</reference>
<gene>
    <name evidence="1" type="ORF">UY48_C0031G0008</name>
</gene>
<organism evidence="1 2">
    <name type="scientific">Candidatus Gottesmanbacteria bacterium GW2011_GWB1_49_7</name>
    <dbReference type="NCBI Taxonomy" id="1618448"/>
    <lineage>
        <taxon>Bacteria</taxon>
        <taxon>Candidatus Gottesmaniibacteriota</taxon>
    </lineage>
</organism>
<protein>
    <submittedName>
        <fullName evidence="1">Uncharacterized protein</fullName>
    </submittedName>
</protein>
<evidence type="ECO:0000313" key="1">
    <source>
        <dbReference type="EMBL" id="KKW10754.1"/>
    </source>
</evidence>
<name>A0A0G1YWM1_9BACT</name>
<dbReference type="EMBL" id="LCQD01000031">
    <property type="protein sequence ID" value="KKW10754.1"/>
    <property type="molecule type" value="Genomic_DNA"/>
</dbReference>
<dbReference type="AlphaFoldDB" id="A0A0G1YWM1"/>